<protein>
    <recommendedName>
        <fullName evidence="5">BcpO-related WXXGXW repeat protein</fullName>
    </recommendedName>
</protein>
<proteinExistence type="predicted"/>
<feature type="region of interest" description="Disordered" evidence="1">
    <location>
        <begin position="36"/>
        <end position="57"/>
    </location>
</feature>
<evidence type="ECO:0000313" key="4">
    <source>
        <dbReference type="Proteomes" id="UP000674234"/>
    </source>
</evidence>
<feature type="chain" id="PRO_5037022120" description="BcpO-related WXXGXW repeat protein" evidence="2">
    <location>
        <begin position="24"/>
        <end position="138"/>
    </location>
</feature>
<dbReference type="Proteomes" id="UP000674234">
    <property type="component" value="Unassembled WGS sequence"/>
</dbReference>
<evidence type="ECO:0000313" key="3">
    <source>
        <dbReference type="EMBL" id="MBP2707625.1"/>
    </source>
</evidence>
<organism evidence="3 4">
    <name type="scientific">Microbispora oryzae</name>
    <dbReference type="NCBI Taxonomy" id="2806554"/>
    <lineage>
        <taxon>Bacteria</taxon>
        <taxon>Bacillati</taxon>
        <taxon>Actinomycetota</taxon>
        <taxon>Actinomycetes</taxon>
        <taxon>Streptosporangiales</taxon>
        <taxon>Streptosporangiaceae</taxon>
        <taxon>Microbispora</taxon>
    </lineage>
</organism>
<keyword evidence="2" id="KW-0732">Signal</keyword>
<feature type="signal peptide" evidence="2">
    <location>
        <begin position="1"/>
        <end position="23"/>
    </location>
</feature>
<comment type="caution">
    <text evidence="3">The sequence shown here is derived from an EMBL/GenBank/DDBJ whole genome shotgun (WGS) entry which is preliminary data.</text>
</comment>
<feature type="compositionally biased region" description="Basic and acidic residues" evidence="1">
    <location>
        <begin position="38"/>
        <end position="57"/>
    </location>
</feature>
<dbReference type="EMBL" id="JAFCNB010000021">
    <property type="protein sequence ID" value="MBP2707625.1"/>
    <property type="molecule type" value="Genomic_DNA"/>
</dbReference>
<dbReference type="AlphaFoldDB" id="A0A940WUG6"/>
<evidence type="ECO:0000256" key="2">
    <source>
        <dbReference type="SAM" id="SignalP"/>
    </source>
</evidence>
<accession>A0A940WUG6</accession>
<name>A0A940WUG6_9ACTN</name>
<evidence type="ECO:0008006" key="5">
    <source>
        <dbReference type="Google" id="ProtNLM"/>
    </source>
</evidence>
<evidence type="ECO:0000256" key="1">
    <source>
        <dbReference type="SAM" id="MobiDB-lite"/>
    </source>
</evidence>
<dbReference type="RefSeq" id="WP_210158885.1">
    <property type="nucleotide sequence ID" value="NZ_JAFCNB010000021.1"/>
</dbReference>
<keyword evidence="4" id="KW-1185">Reference proteome</keyword>
<reference evidence="3" key="1">
    <citation type="submission" date="2021-02" db="EMBL/GenBank/DDBJ databases">
        <title>Draft genome sequence of Microbispora sp. RL4-1S isolated from rice leaves in Thailand.</title>
        <authorList>
            <person name="Muangham S."/>
            <person name="Duangmal K."/>
        </authorList>
    </citation>
    <scope>NUCLEOTIDE SEQUENCE</scope>
    <source>
        <strain evidence="3">RL4-1S</strain>
    </source>
</reference>
<gene>
    <name evidence="3" type="ORF">JOL79_27970</name>
</gene>
<sequence length="138" mass="15947">MPMFTKVIAGLALGAAVAGGALAAGVTAANASAIPASDWRDGHDRHDKNRPVEHDDSNWWNNNRDWQRDNNGWWGQNFWKFDKTDHSAFGIAAKDVAVGFQDKTDKDDWYNNQNWWNRNDNQNLKDDNWWNKDERNHH</sequence>